<evidence type="ECO:0000256" key="4">
    <source>
        <dbReference type="ARBA" id="ARBA00023163"/>
    </source>
</evidence>
<dbReference type="Gene3D" id="1.10.10.10">
    <property type="entry name" value="Winged helix-like DNA-binding domain superfamily/Winged helix DNA-binding domain"/>
    <property type="match status" value="1"/>
</dbReference>
<dbReference type="CDD" id="cd08414">
    <property type="entry name" value="PBP2_LTTR_aromatics_like"/>
    <property type="match status" value="1"/>
</dbReference>
<dbReference type="EMBL" id="JAFVMH010000009">
    <property type="protein sequence ID" value="MBO1326315.1"/>
    <property type="molecule type" value="Genomic_DNA"/>
</dbReference>
<dbReference type="RefSeq" id="WP_207846982.1">
    <property type="nucleotide sequence ID" value="NZ_JAFVMH010000009.1"/>
</dbReference>
<evidence type="ECO:0000259" key="5">
    <source>
        <dbReference type="PROSITE" id="PS50931"/>
    </source>
</evidence>
<proteinExistence type="inferred from homology"/>
<evidence type="ECO:0000313" key="7">
    <source>
        <dbReference type="Proteomes" id="UP000664073"/>
    </source>
</evidence>
<dbReference type="PRINTS" id="PR00039">
    <property type="entry name" value="HTHLYSR"/>
</dbReference>
<dbReference type="InterPro" id="IPR036390">
    <property type="entry name" value="WH_DNA-bd_sf"/>
</dbReference>
<dbReference type="PANTHER" id="PTHR30346:SF0">
    <property type="entry name" value="HCA OPERON TRANSCRIPTIONAL ACTIVATOR HCAR"/>
    <property type="match status" value="1"/>
</dbReference>
<sequence>MTDPDTPLPGVPGPSGPLTRDRLYHLLATGHIALPALVQALVVAEQLNFHRAAEILGISQSMISSRLMVLEEALGVTLFERRRFQSLRLTLHGRAFLDLIAPALLQIGRALGTTDLGRDDRREVLCIGLQSPIVTGALADLLRTFHTSFPEIAFRPQETSPQDVLGDLRARRVDVLFAPDFLFTEAPLHDFLETCPLWTEEMVIALPLDDPLATQNRVGWADLTGRKFLTRTDGISTGLMELADRYLRDVDVPHAIETLRVGRDTLMVLVSLGLGVALTTQSAQGLALEGLVYRPIGEEPVILPFYAAWSRHNVTPPLTALLRLARQMAPQAD</sequence>
<dbReference type="Gene3D" id="3.40.190.10">
    <property type="entry name" value="Periplasmic binding protein-like II"/>
    <property type="match status" value="2"/>
</dbReference>
<dbReference type="PROSITE" id="PS50931">
    <property type="entry name" value="HTH_LYSR"/>
    <property type="match status" value="1"/>
</dbReference>
<keyword evidence="2" id="KW-0805">Transcription regulation</keyword>
<dbReference type="AlphaFoldDB" id="A0A939HKX6"/>
<dbReference type="GO" id="GO:0032993">
    <property type="term" value="C:protein-DNA complex"/>
    <property type="evidence" value="ECO:0007669"/>
    <property type="project" value="TreeGrafter"/>
</dbReference>
<gene>
    <name evidence="6" type="ORF">J2D77_14255</name>
</gene>
<name>A0A939HKX6_9PROT</name>
<dbReference type="SUPFAM" id="SSF46785">
    <property type="entry name" value="Winged helix' DNA-binding domain"/>
    <property type="match status" value="1"/>
</dbReference>
<organism evidence="6 7">
    <name type="scientific">Acetobacter garciniae</name>
    <dbReference type="NCBI Taxonomy" id="2817435"/>
    <lineage>
        <taxon>Bacteria</taxon>
        <taxon>Pseudomonadati</taxon>
        <taxon>Pseudomonadota</taxon>
        <taxon>Alphaproteobacteria</taxon>
        <taxon>Acetobacterales</taxon>
        <taxon>Acetobacteraceae</taxon>
        <taxon>Acetobacter</taxon>
    </lineage>
</organism>
<comment type="caution">
    <text evidence="6">The sequence shown here is derived from an EMBL/GenBank/DDBJ whole genome shotgun (WGS) entry which is preliminary data.</text>
</comment>
<dbReference type="SUPFAM" id="SSF53850">
    <property type="entry name" value="Periplasmic binding protein-like II"/>
    <property type="match status" value="1"/>
</dbReference>
<dbReference type="Pfam" id="PF03466">
    <property type="entry name" value="LysR_substrate"/>
    <property type="match status" value="1"/>
</dbReference>
<dbReference type="Proteomes" id="UP000664073">
    <property type="component" value="Unassembled WGS sequence"/>
</dbReference>
<protein>
    <submittedName>
        <fullName evidence="6">LysR family transcriptional regulator</fullName>
    </submittedName>
</protein>
<evidence type="ECO:0000256" key="1">
    <source>
        <dbReference type="ARBA" id="ARBA00009437"/>
    </source>
</evidence>
<dbReference type="InterPro" id="IPR000847">
    <property type="entry name" value="LysR_HTH_N"/>
</dbReference>
<dbReference type="Pfam" id="PF00126">
    <property type="entry name" value="HTH_1"/>
    <property type="match status" value="1"/>
</dbReference>
<dbReference type="PANTHER" id="PTHR30346">
    <property type="entry name" value="TRANSCRIPTIONAL DUAL REGULATOR HCAR-RELATED"/>
    <property type="match status" value="1"/>
</dbReference>
<evidence type="ECO:0000256" key="2">
    <source>
        <dbReference type="ARBA" id="ARBA00023015"/>
    </source>
</evidence>
<reference evidence="6" key="1">
    <citation type="submission" date="2021-03" db="EMBL/GenBank/DDBJ databases">
        <title>The complete genome sequence of Acetobacter sp. TBRC 12339.</title>
        <authorList>
            <person name="Charoenyingcharoen P."/>
            <person name="Yukphan P."/>
        </authorList>
    </citation>
    <scope>NUCLEOTIDE SEQUENCE</scope>
    <source>
        <strain evidence="6">TBRC 12339</strain>
    </source>
</reference>
<accession>A0A939HKX6</accession>
<dbReference type="GO" id="GO:0003700">
    <property type="term" value="F:DNA-binding transcription factor activity"/>
    <property type="evidence" value="ECO:0007669"/>
    <property type="project" value="InterPro"/>
</dbReference>
<keyword evidence="3" id="KW-0238">DNA-binding</keyword>
<feature type="domain" description="HTH lysR-type" evidence="5">
    <location>
        <begin position="41"/>
        <end position="90"/>
    </location>
</feature>
<keyword evidence="7" id="KW-1185">Reference proteome</keyword>
<evidence type="ECO:0000313" key="6">
    <source>
        <dbReference type="EMBL" id="MBO1326315.1"/>
    </source>
</evidence>
<dbReference type="InterPro" id="IPR005119">
    <property type="entry name" value="LysR_subst-bd"/>
</dbReference>
<dbReference type="GO" id="GO:0003677">
    <property type="term" value="F:DNA binding"/>
    <property type="evidence" value="ECO:0007669"/>
    <property type="project" value="UniProtKB-KW"/>
</dbReference>
<keyword evidence="4" id="KW-0804">Transcription</keyword>
<evidence type="ECO:0000256" key="3">
    <source>
        <dbReference type="ARBA" id="ARBA00023125"/>
    </source>
</evidence>
<comment type="similarity">
    <text evidence="1">Belongs to the LysR transcriptional regulatory family.</text>
</comment>
<dbReference type="InterPro" id="IPR036388">
    <property type="entry name" value="WH-like_DNA-bd_sf"/>
</dbReference>